<dbReference type="Gene3D" id="1.10.10.1320">
    <property type="entry name" value="Anti-sigma factor, zinc-finger domain"/>
    <property type="match status" value="1"/>
</dbReference>
<evidence type="ECO:0000256" key="4">
    <source>
        <dbReference type="ARBA" id="ARBA00022692"/>
    </source>
</evidence>
<proteinExistence type="predicted"/>
<evidence type="ECO:0000256" key="10">
    <source>
        <dbReference type="SAM" id="MobiDB-lite"/>
    </source>
</evidence>
<sequence length="266" mass="29640">MNISEYISSGILEAYVLGELAPHERADVEKNLAQYAELRQELALIEEAQEKLFLQTAIAPPATAKAQLLERINGAQRGKVVQLQPDRSLRAWKLAVAASVAIALIASYLAYDYRTKWKSTASDLSTLIAQNQRIAQDYGQVNQRMDRIERDMKVMNNPEFKRVMMKGTGNAPDAMTYVYWNEASREVYLSIQRMRSLARDNQYQLWAIIDGKPVDAGMFDGNEEGLIKMKDIGKGATTFAVTVEPKGGKSSPSLETMQTAGNVEKG</sequence>
<dbReference type="Proteomes" id="UP001319200">
    <property type="component" value="Unassembled WGS sequence"/>
</dbReference>
<dbReference type="GO" id="GO:0005886">
    <property type="term" value="C:plasma membrane"/>
    <property type="evidence" value="ECO:0007669"/>
    <property type="project" value="UniProtKB-SubCell"/>
</dbReference>
<evidence type="ECO:0000256" key="2">
    <source>
        <dbReference type="ARBA" id="ARBA00004236"/>
    </source>
</evidence>
<evidence type="ECO:0000256" key="5">
    <source>
        <dbReference type="ARBA" id="ARBA00022989"/>
    </source>
</evidence>
<keyword evidence="6" id="KW-0472">Membrane</keyword>
<dbReference type="AlphaFoldDB" id="A0AAP2GSK4"/>
<evidence type="ECO:0000256" key="3">
    <source>
        <dbReference type="ARBA" id="ARBA00022475"/>
    </source>
</evidence>
<comment type="caution">
    <text evidence="12">The sequence shown here is derived from an EMBL/GenBank/DDBJ whole genome shotgun (WGS) entry which is preliminary data.</text>
</comment>
<evidence type="ECO:0000313" key="13">
    <source>
        <dbReference type="Proteomes" id="UP001319200"/>
    </source>
</evidence>
<protein>
    <recommendedName>
        <fullName evidence="8">Regulator of SigK</fullName>
    </recommendedName>
    <alternativeName>
        <fullName evidence="7">Sigma-K anti-sigma factor RskA</fullName>
    </alternativeName>
</protein>
<evidence type="ECO:0000256" key="8">
    <source>
        <dbReference type="ARBA" id="ARBA00030803"/>
    </source>
</evidence>
<feature type="coiled-coil region" evidence="9">
    <location>
        <begin position="28"/>
        <end position="55"/>
    </location>
</feature>
<dbReference type="InterPro" id="IPR051474">
    <property type="entry name" value="Anti-sigma-K/W_factor"/>
</dbReference>
<evidence type="ECO:0000256" key="9">
    <source>
        <dbReference type="SAM" id="Coils"/>
    </source>
</evidence>
<dbReference type="InterPro" id="IPR041916">
    <property type="entry name" value="Anti_sigma_zinc_sf"/>
</dbReference>
<accession>A0AAP2GSK4</accession>
<evidence type="ECO:0000256" key="7">
    <source>
        <dbReference type="ARBA" id="ARBA00029829"/>
    </source>
</evidence>
<keyword evidence="4" id="KW-0812">Transmembrane</keyword>
<feature type="domain" description="Anti-sigma K factor RskA C-terminal" evidence="11">
    <location>
        <begin position="95"/>
        <end position="253"/>
    </location>
</feature>
<organism evidence="12 13">
    <name type="scientific">Chryseosolibacter histidini</name>
    <dbReference type="NCBI Taxonomy" id="2782349"/>
    <lineage>
        <taxon>Bacteria</taxon>
        <taxon>Pseudomonadati</taxon>
        <taxon>Bacteroidota</taxon>
        <taxon>Cytophagia</taxon>
        <taxon>Cytophagales</taxon>
        <taxon>Chryseotaleaceae</taxon>
        <taxon>Chryseosolibacter</taxon>
    </lineage>
</organism>
<evidence type="ECO:0000259" key="11">
    <source>
        <dbReference type="Pfam" id="PF10099"/>
    </source>
</evidence>
<name>A0AAP2GSK4_9BACT</name>
<reference evidence="12 13" key="1">
    <citation type="submission" date="2021-05" db="EMBL/GenBank/DDBJ databases">
        <title>A Polyphasic approach of four new species of the genus Ohtaekwangia: Ohtaekwangia histidinii sp. nov., Ohtaekwangia cretensis sp. nov., Ohtaekwangia indiensis sp. nov., Ohtaekwangia reichenbachii sp. nov. from diverse environment.</title>
        <authorList>
            <person name="Octaviana S."/>
        </authorList>
    </citation>
    <scope>NUCLEOTIDE SEQUENCE [LARGE SCALE GENOMIC DNA]</scope>
    <source>
        <strain evidence="12 13">PWU4</strain>
    </source>
</reference>
<dbReference type="PANTHER" id="PTHR37461:SF1">
    <property type="entry name" value="ANTI-SIGMA-K FACTOR RSKA"/>
    <property type="match status" value="1"/>
</dbReference>
<dbReference type="InterPro" id="IPR018764">
    <property type="entry name" value="RskA_C"/>
</dbReference>
<dbReference type="Pfam" id="PF10099">
    <property type="entry name" value="RskA_C"/>
    <property type="match status" value="1"/>
</dbReference>
<dbReference type="GO" id="GO:0016989">
    <property type="term" value="F:sigma factor antagonist activity"/>
    <property type="evidence" value="ECO:0007669"/>
    <property type="project" value="TreeGrafter"/>
</dbReference>
<comment type="subcellular location">
    <subcellularLocation>
        <location evidence="2">Cell membrane</location>
    </subcellularLocation>
    <subcellularLocation>
        <location evidence="1">Membrane</location>
        <topology evidence="1">Single-pass membrane protein</topology>
    </subcellularLocation>
</comment>
<evidence type="ECO:0000313" key="12">
    <source>
        <dbReference type="EMBL" id="MBT1701260.1"/>
    </source>
</evidence>
<dbReference type="GO" id="GO:0006417">
    <property type="term" value="P:regulation of translation"/>
    <property type="evidence" value="ECO:0007669"/>
    <property type="project" value="TreeGrafter"/>
</dbReference>
<dbReference type="RefSeq" id="WP_254169944.1">
    <property type="nucleotide sequence ID" value="NZ_JAHESF010000062.1"/>
</dbReference>
<keyword evidence="3" id="KW-1003">Cell membrane</keyword>
<dbReference type="EMBL" id="JAHESF010000062">
    <property type="protein sequence ID" value="MBT1701260.1"/>
    <property type="molecule type" value="Genomic_DNA"/>
</dbReference>
<evidence type="ECO:0000256" key="1">
    <source>
        <dbReference type="ARBA" id="ARBA00004167"/>
    </source>
</evidence>
<keyword evidence="13" id="KW-1185">Reference proteome</keyword>
<keyword evidence="5" id="KW-1133">Transmembrane helix</keyword>
<dbReference type="PANTHER" id="PTHR37461">
    <property type="entry name" value="ANTI-SIGMA-K FACTOR RSKA"/>
    <property type="match status" value="1"/>
</dbReference>
<feature type="compositionally biased region" description="Polar residues" evidence="10">
    <location>
        <begin position="250"/>
        <end position="266"/>
    </location>
</feature>
<gene>
    <name evidence="12" type="ORF">KK083_30490</name>
</gene>
<keyword evidence="9" id="KW-0175">Coiled coil</keyword>
<feature type="region of interest" description="Disordered" evidence="10">
    <location>
        <begin position="244"/>
        <end position="266"/>
    </location>
</feature>
<evidence type="ECO:0000256" key="6">
    <source>
        <dbReference type="ARBA" id="ARBA00023136"/>
    </source>
</evidence>